<dbReference type="InterPro" id="IPR039910">
    <property type="entry name" value="D15-like"/>
</dbReference>
<evidence type="ECO:0000256" key="2">
    <source>
        <dbReference type="ARBA" id="ARBA00022692"/>
    </source>
</evidence>
<feature type="domain" description="Bacterial surface antigen (D15)" evidence="7">
    <location>
        <begin position="485"/>
        <end position="861"/>
    </location>
</feature>
<dbReference type="GO" id="GO:0019867">
    <property type="term" value="C:outer membrane"/>
    <property type="evidence" value="ECO:0007669"/>
    <property type="project" value="InterPro"/>
</dbReference>
<feature type="domain" description="POTRA" evidence="8">
    <location>
        <begin position="313"/>
        <end position="362"/>
    </location>
</feature>
<dbReference type="PANTHER" id="PTHR12815:SF47">
    <property type="entry name" value="TRANSLOCATION AND ASSEMBLY MODULE SUBUNIT TAMA"/>
    <property type="match status" value="1"/>
</dbReference>
<gene>
    <name evidence="9" type="primary">bamA</name>
    <name evidence="9" type="ORF">Mcate_02331</name>
</gene>
<sequence>MFGSMKRLFAVLLLLGAAWAAPIQEVEVRGTDAVLVALVRIALPFGVGDEPGDLEQARAAVLDTGYFRDVKIRLEGSKLVVEVVTNPSITKVATSAKAFPEANVLRYLETEQAIGVGSVFNPKKASEAAQALARIYRSEGFPFEPRIVPEAKEVAGGVELFFNVDESPELKSVEVGAATYVPKERLEPIFQPVIENGRFSFERFRDAVGRTADVYAAAGFRGSGVNLAATSLVDGVLKVAFSELKIVEISARGVDISSLNLKVGDPFNLDRILDGVNALSRSLGRVVDLRPERISQEGVRLTFQAGEQRYGAIREVRIEGNTAIPTQQLLSKMRLKPGDEYNPTLANEDFARILREYRDLGYDLVAQPEISFREGVYVQRLRELRIAGYRIEPALTRTDPSVFLREMPPVGSLFSVSALRQGITNVLRTGLLREPPGVRPQQGEKPEDVILVLSFREAQTGSFVPGISWSSLTGWEGSISISDTNLWGLAHQYNVTLGVNPNDAGQFLTFSASYRIPWIYIDFADFKQVRTSFGVSIYSQPQANIGFPLEQLYNRNTPDLNGDGIIDDNDRTSKWQYTERKTGISFTISRPLSSDLPNLRVSAGLGWEWSIPFLEVGDPNRPRCLVKVSDSSNMANPSVAEDTACSEALLQDAQNRFEQSVREFQAITLNLGATYSTLNSPTFPTQGFSINLSTGYGITFPKGGEATQYVPVVVSGRTYFQLDQAARQALGLRVSVGTILGTAQDSQKFSLGGNSTDITTLRGYDPRFLDKGTTVLNGSIEYGYDFGLSPTGGTNLYGFVFADFGRLWPASGDLDAFFLGAGVGLQLNLDLLGAILPPIRLDYGFSQRNPTGRFALRLGLGF</sequence>
<evidence type="ECO:0000313" key="10">
    <source>
        <dbReference type="Proteomes" id="UP000266089"/>
    </source>
</evidence>
<comment type="subcellular location">
    <subcellularLocation>
        <location evidence="1">Membrane</location>
    </subcellularLocation>
</comment>
<reference evidence="9 10" key="1">
    <citation type="submission" date="2018-08" db="EMBL/GenBank/DDBJ databases">
        <title>Meiothermus cateniformans JCM 15151 genome sequencing project.</title>
        <authorList>
            <person name="Da Costa M.S."/>
            <person name="Albuquerque L."/>
            <person name="Raposo P."/>
            <person name="Froufe H.J.C."/>
            <person name="Barroso C.S."/>
            <person name="Egas C."/>
        </authorList>
    </citation>
    <scope>NUCLEOTIDE SEQUENCE [LARGE SCALE GENOMIC DNA]</scope>
    <source>
        <strain evidence="9 10">JCM 15151</strain>
    </source>
</reference>
<dbReference type="Proteomes" id="UP000266089">
    <property type="component" value="Unassembled WGS sequence"/>
</dbReference>
<evidence type="ECO:0000256" key="1">
    <source>
        <dbReference type="ARBA" id="ARBA00004370"/>
    </source>
</evidence>
<feature type="domain" description="POTRA" evidence="8">
    <location>
        <begin position="96"/>
        <end position="166"/>
    </location>
</feature>
<feature type="signal peptide" evidence="6">
    <location>
        <begin position="1"/>
        <end position="20"/>
    </location>
</feature>
<dbReference type="Pfam" id="PF07244">
    <property type="entry name" value="POTRA"/>
    <property type="match status" value="2"/>
</dbReference>
<dbReference type="Pfam" id="PF01103">
    <property type="entry name" value="Omp85"/>
    <property type="match status" value="1"/>
</dbReference>
<organism evidence="9 10">
    <name type="scientific">Meiothermus taiwanensis</name>
    <dbReference type="NCBI Taxonomy" id="172827"/>
    <lineage>
        <taxon>Bacteria</taxon>
        <taxon>Thermotogati</taxon>
        <taxon>Deinococcota</taxon>
        <taxon>Deinococci</taxon>
        <taxon>Thermales</taxon>
        <taxon>Thermaceae</taxon>
        <taxon>Meiothermus</taxon>
    </lineage>
</organism>
<evidence type="ECO:0000259" key="8">
    <source>
        <dbReference type="Pfam" id="PF07244"/>
    </source>
</evidence>
<keyword evidence="2" id="KW-0812">Transmembrane</keyword>
<protein>
    <submittedName>
        <fullName evidence="9">Outer membrane protein assembly factor BamA</fullName>
    </submittedName>
</protein>
<dbReference type="InterPro" id="IPR000184">
    <property type="entry name" value="Bac_surfAg_D15"/>
</dbReference>
<keyword evidence="3 6" id="KW-0732">Signal</keyword>
<name>A0A399DUY8_9DEIN</name>
<evidence type="ECO:0000313" key="9">
    <source>
        <dbReference type="EMBL" id="RIH75243.1"/>
    </source>
</evidence>
<comment type="caution">
    <text evidence="9">The sequence shown here is derived from an EMBL/GenBank/DDBJ whole genome shotgun (WGS) entry which is preliminary data.</text>
</comment>
<feature type="chain" id="PRO_5017441972" evidence="6">
    <location>
        <begin position="21"/>
        <end position="862"/>
    </location>
</feature>
<dbReference type="AlphaFoldDB" id="A0A399DUY8"/>
<dbReference type="OrthoDB" id="28694at2"/>
<dbReference type="Gene3D" id="3.10.20.310">
    <property type="entry name" value="membrane protein fhac"/>
    <property type="match status" value="2"/>
</dbReference>
<dbReference type="Gene3D" id="2.40.160.50">
    <property type="entry name" value="membrane protein fhac: a member of the omp85/tpsb transporter family"/>
    <property type="match status" value="1"/>
</dbReference>
<dbReference type="EMBL" id="QWKX01000074">
    <property type="protein sequence ID" value="RIH75243.1"/>
    <property type="molecule type" value="Genomic_DNA"/>
</dbReference>
<keyword evidence="4" id="KW-0472">Membrane</keyword>
<keyword evidence="5" id="KW-0998">Cell outer membrane</keyword>
<evidence type="ECO:0000256" key="5">
    <source>
        <dbReference type="ARBA" id="ARBA00023237"/>
    </source>
</evidence>
<evidence type="ECO:0000256" key="3">
    <source>
        <dbReference type="ARBA" id="ARBA00022729"/>
    </source>
</evidence>
<proteinExistence type="predicted"/>
<dbReference type="InterPro" id="IPR010827">
    <property type="entry name" value="BamA/TamA_POTRA"/>
</dbReference>
<evidence type="ECO:0000256" key="6">
    <source>
        <dbReference type="SAM" id="SignalP"/>
    </source>
</evidence>
<evidence type="ECO:0000256" key="4">
    <source>
        <dbReference type="ARBA" id="ARBA00023136"/>
    </source>
</evidence>
<dbReference type="PANTHER" id="PTHR12815">
    <property type="entry name" value="SORTING AND ASSEMBLY MACHINERY SAMM50 PROTEIN FAMILY MEMBER"/>
    <property type="match status" value="1"/>
</dbReference>
<accession>A0A399DUY8</accession>
<evidence type="ECO:0000259" key="7">
    <source>
        <dbReference type="Pfam" id="PF01103"/>
    </source>
</evidence>